<comment type="caution">
    <text evidence="1">The sequence shown here is derived from an EMBL/GenBank/DDBJ whole genome shotgun (WGS) entry which is preliminary data.</text>
</comment>
<evidence type="ECO:0000313" key="2">
    <source>
        <dbReference type="Proteomes" id="UP001454036"/>
    </source>
</evidence>
<keyword evidence="2" id="KW-1185">Reference proteome</keyword>
<accession>A0AAV3Q3P6</accession>
<reference evidence="1 2" key="1">
    <citation type="submission" date="2024-01" db="EMBL/GenBank/DDBJ databases">
        <title>The complete chloroplast genome sequence of Lithospermum erythrorhizon: insights into the phylogenetic relationship among Boraginaceae species and the maternal lineages of purple gromwells.</title>
        <authorList>
            <person name="Okada T."/>
            <person name="Watanabe K."/>
        </authorList>
    </citation>
    <scope>NUCLEOTIDE SEQUENCE [LARGE SCALE GENOMIC DNA]</scope>
</reference>
<gene>
    <name evidence="1" type="ORF">LIER_15022</name>
</gene>
<evidence type="ECO:0000313" key="1">
    <source>
        <dbReference type="EMBL" id="GAA0157846.1"/>
    </source>
</evidence>
<dbReference type="Proteomes" id="UP001454036">
    <property type="component" value="Unassembled WGS sequence"/>
</dbReference>
<sequence length="127" mass="13789">MFPAESAYINIKTSLIVDLEANEAAQHPNVVVGVGVGDPHSLVMLGRASEVLGVSSVRIRLPKQPHRHASIAMLRGVFIRAVTLPLLPPSSPSHPRLPDQLLPLLSASFSLPRCFHSSLLSRVSLFW</sequence>
<organism evidence="1 2">
    <name type="scientific">Lithospermum erythrorhizon</name>
    <name type="common">Purple gromwell</name>
    <name type="synonym">Lithospermum officinale var. erythrorhizon</name>
    <dbReference type="NCBI Taxonomy" id="34254"/>
    <lineage>
        <taxon>Eukaryota</taxon>
        <taxon>Viridiplantae</taxon>
        <taxon>Streptophyta</taxon>
        <taxon>Embryophyta</taxon>
        <taxon>Tracheophyta</taxon>
        <taxon>Spermatophyta</taxon>
        <taxon>Magnoliopsida</taxon>
        <taxon>eudicotyledons</taxon>
        <taxon>Gunneridae</taxon>
        <taxon>Pentapetalae</taxon>
        <taxon>asterids</taxon>
        <taxon>lamiids</taxon>
        <taxon>Boraginales</taxon>
        <taxon>Boraginaceae</taxon>
        <taxon>Boraginoideae</taxon>
        <taxon>Lithospermeae</taxon>
        <taxon>Lithospermum</taxon>
    </lineage>
</organism>
<name>A0AAV3Q3P6_LITER</name>
<dbReference type="AlphaFoldDB" id="A0AAV3Q3P6"/>
<dbReference type="EMBL" id="BAABME010003200">
    <property type="protein sequence ID" value="GAA0157846.1"/>
    <property type="molecule type" value="Genomic_DNA"/>
</dbReference>
<proteinExistence type="predicted"/>
<protein>
    <submittedName>
        <fullName evidence="1">Uncharacterized protein</fullName>
    </submittedName>
</protein>